<feature type="transmembrane region" description="Helical" evidence="1">
    <location>
        <begin position="6"/>
        <end position="25"/>
    </location>
</feature>
<gene>
    <name evidence="3" type="ORF">HINF_LOCUS13051</name>
    <name evidence="2" type="ORF">HINF_LOCUS29561</name>
</gene>
<feature type="transmembrane region" description="Helical" evidence="1">
    <location>
        <begin position="116"/>
        <end position="135"/>
    </location>
</feature>
<keyword evidence="1" id="KW-0812">Transmembrane</keyword>
<dbReference type="Proteomes" id="UP001642409">
    <property type="component" value="Unassembled WGS sequence"/>
</dbReference>
<feature type="transmembrane region" description="Helical" evidence="1">
    <location>
        <begin position="155"/>
        <end position="174"/>
    </location>
</feature>
<dbReference type="AlphaFoldDB" id="A0AA86PNN1"/>
<comment type="caution">
    <text evidence="2">The sequence shown here is derived from an EMBL/GenBank/DDBJ whole genome shotgun (WGS) entry which is preliminary data.</text>
</comment>
<sequence length="190" mass="21757">MSNIFGKAIPDLCVVATVMLAFFLKIKPLKAFQLQKLLNIILTILILGEILVMILAVTKQPGKEQEIIPISAIAYVDYANTGMTLLTIICYTFSVMGQKYKLVFGFQDSINQKRKIYYIAVLYSAASFLDIYYDVMVTNMLDKDFVYISHVETVVLQYLYQILFDICRAAIFIMPRHLFLEIADVEDTYT</sequence>
<dbReference type="EMBL" id="CAXDID020000030">
    <property type="protein sequence ID" value="CAL5993411.1"/>
    <property type="molecule type" value="Genomic_DNA"/>
</dbReference>
<evidence type="ECO:0000256" key="1">
    <source>
        <dbReference type="SAM" id="Phobius"/>
    </source>
</evidence>
<reference evidence="3 4" key="2">
    <citation type="submission" date="2024-07" db="EMBL/GenBank/DDBJ databases">
        <authorList>
            <person name="Akdeniz Z."/>
        </authorList>
    </citation>
    <scope>NUCLEOTIDE SEQUENCE [LARGE SCALE GENOMIC DNA]</scope>
</reference>
<protein>
    <submittedName>
        <fullName evidence="3">Hypothetical_protein</fullName>
    </submittedName>
</protein>
<evidence type="ECO:0000313" key="2">
    <source>
        <dbReference type="EMBL" id="CAI9941916.1"/>
    </source>
</evidence>
<keyword evidence="1" id="KW-0472">Membrane</keyword>
<accession>A0AA86PNN1</accession>
<evidence type="ECO:0000313" key="4">
    <source>
        <dbReference type="Proteomes" id="UP001642409"/>
    </source>
</evidence>
<keyword evidence="4" id="KW-1185">Reference proteome</keyword>
<organism evidence="2">
    <name type="scientific">Hexamita inflata</name>
    <dbReference type="NCBI Taxonomy" id="28002"/>
    <lineage>
        <taxon>Eukaryota</taxon>
        <taxon>Metamonada</taxon>
        <taxon>Diplomonadida</taxon>
        <taxon>Hexamitidae</taxon>
        <taxon>Hexamitinae</taxon>
        <taxon>Hexamita</taxon>
    </lineage>
</organism>
<feature type="transmembrane region" description="Helical" evidence="1">
    <location>
        <begin position="37"/>
        <end position="58"/>
    </location>
</feature>
<evidence type="ECO:0000313" key="3">
    <source>
        <dbReference type="EMBL" id="CAL5993411.1"/>
    </source>
</evidence>
<reference evidence="2" key="1">
    <citation type="submission" date="2023-06" db="EMBL/GenBank/DDBJ databases">
        <authorList>
            <person name="Kurt Z."/>
        </authorList>
    </citation>
    <scope>NUCLEOTIDE SEQUENCE</scope>
</reference>
<feature type="transmembrane region" description="Helical" evidence="1">
    <location>
        <begin position="78"/>
        <end position="96"/>
    </location>
</feature>
<dbReference type="EMBL" id="CATOUU010000697">
    <property type="protein sequence ID" value="CAI9941916.1"/>
    <property type="molecule type" value="Genomic_DNA"/>
</dbReference>
<keyword evidence="1" id="KW-1133">Transmembrane helix</keyword>
<proteinExistence type="predicted"/>
<name>A0AA86PNN1_9EUKA</name>